<evidence type="ECO:0000313" key="2">
    <source>
        <dbReference type="EMBL" id="SMC22882.1"/>
    </source>
</evidence>
<reference evidence="2 3" key="1">
    <citation type="submission" date="2017-04" db="EMBL/GenBank/DDBJ databases">
        <authorList>
            <person name="Afonso C.L."/>
            <person name="Miller P.J."/>
            <person name="Scott M.A."/>
            <person name="Spackman E."/>
            <person name="Goraichik I."/>
            <person name="Dimitrov K.M."/>
            <person name="Suarez D.L."/>
            <person name="Swayne D.E."/>
        </authorList>
    </citation>
    <scope>NUCLEOTIDE SEQUENCE [LARGE SCALE GENOMIC DNA]</scope>
    <source>
        <strain evidence="2 3">DSM 23236</strain>
    </source>
</reference>
<dbReference type="PANTHER" id="PTHR35271">
    <property type="entry name" value="ABC TRANSPORTER, SUBSTRATE-BINDING LIPOPROTEIN-RELATED"/>
    <property type="match status" value="1"/>
</dbReference>
<dbReference type="InterPro" id="IPR007487">
    <property type="entry name" value="ABC_transpt-TYRBP-like"/>
</dbReference>
<keyword evidence="1" id="KW-0732">Signal</keyword>
<keyword evidence="3" id="KW-1185">Reference proteome</keyword>
<evidence type="ECO:0000256" key="1">
    <source>
        <dbReference type="SAM" id="SignalP"/>
    </source>
</evidence>
<proteinExistence type="predicted"/>
<accession>A0A1W1XGG4</accession>
<dbReference type="EMBL" id="FWXD01000007">
    <property type="protein sequence ID" value="SMC22882.1"/>
    <property type="molecule type" value="Genomic_DNA"/>
</dbReference>
<protein>
    <submittedName>
        <fullName evidence="2">Putative ABC transport system substrate-binding protein</fullName>
    </submittedName>
</protein>
<dbReference type="RefSeq" id="WP_084090167.1">
    <property type="nucleotide sequence ID" value="NZ_FWXD01000007.1"/>
</dbReference>
<dbReference type="PANTHER" id="PTHR35271:SF1">
    <property type="entry name" value="ABC TRANSPORTER, SUBSTRATE-BINDING LIPOPROTEIN"/>
    <property type="match status" value="1"/>
</dbReference>
<dbReference type="Gene3D" id="3.40.50.2300">
    <property type="match status" value="2"/>
</dbReference>
<dbReference type="STRING" id="1121001.SAMN02745857_01499"/>
<dbReference type="Proteomes" id="UP000192761">
    <property type="component" value="Unassembled WGS sequence"/>
</dbReference>
<dbReference type="InterPro" id="IPR028082">
    <property type="entry name" value="Peripla_BP_I"/>
</dbReference>
<evidence type="ECO:0000313" key="3">
    <source>
        <dbReference type="Proteomes" id="UP000192761"/>
    </source>
</evidence>
<dbReference type="OrthoDB" id="9776955at2"/>
<sequence>MKMMKTLLLATCLLSPLLANAADHPPYKVLMLLYRGSTDAERGFMDYLKARMPVQFIVRDAAEDKEKIPALIAEARQLKPDLIYTFGTSMTLAAVGKYDADPARYLGKVPVVFNIVADPVGSKLTRTLQTSSRNFTGVSHLVPMADQLKAANQLGKINRLGVVYNPQEPNSQLAVRDLQDNAARFGYTLVPVPVEVDATGKPTTEAVTTAVQQVLLGKIDTLYLPSDSSLIQQADAIVAPATAAGVPVISATEAPIRKNGALMGLVGNYYNAGAFAGYKAEQILLKRKTPAAIPMETLQRFSLVVNMQTARTLKRYPPLEEFRIAELLR</sequence>
<dbReference type="Pfam" id="PF04392">
    <property type="entry name" value="ABC_sub_bind"/>
    <property type="match status" value="1"/>
</dbReference>
<feature type="chain" id="PRO_5013026350" evidence="1">
    <location>
        <begin position="22"/>
        <end position="329"/>
    </location>
</feature>
<feature type="signal peptide" evidence="1">
    <location>
        <begin position="1"/>
        <end position="21"/>
    </location>
</feature>
<dbReference type="CDD" id="cd06325">
    <property type="entry name" value="PBP1_ABC_unchar_transporter"/>
    <property type="match status" value="1"/>
</dbReference>
<dbReference type="AlphaFoldDB" id="A0A1W1XGG4"/>
<organism evidence="2 3">
    <name type="scientific">Andreprevotia lacus DSM 23236</name>
    <dbReference type="NCBI Taxonomy" id="1121001"/>
    <lineage>
        <taxon>Bacteria</taxon>
        <taxon>Pseudomonadati</taxon>
        <taxon>Pseudomonadota</taxon>
        <taxon>Betaproteobacteria</taxon>
        <taxon>Neisseriales</taxon>
        <taxon>Chitinibacteraceae</taxon>
        <taxon>Andreprevotia</taxon>
    </lineage>
</organism>
<name>A0A1W1XGG4_9NEIS</name>
<dbReference type="SUPFAM" id="SSF53822">
    <property type="entry name" value="Periplasmic binding protein-like I"/>
    <property type="match status" value="1"/>
</dbReference>
<gene>
    <name evidence="2" type="ORF">SAMN02745857_01499</name>
</gene>